<dbReference type="CDD" id="cd08026">
    <property type="entry name" value="DUF326"/>
    <property type="match status" value="1"/>
</dbReference>
<dbReference type="EMBL" id="BJYZ01000033">
    <property type="protein sequence ID" value="GEO41903.1"/>
    <property type="molecule type" value="Genomic_DNA"/>
</dbReference>
<keyword evidence="2" id="KW-1185">Reference proteome</keyword>
<dbReference type="InterPro" id="IPR044543">
    <property type="entry name" value="YHJQ-like"/>
</dbReference>
<evidence type="ECO:0000313" key="2">
    <source>
        <dbReference type="Proteomes" id="UP000321523"/>
    </source>
</evidence>
<dbReference type="InterPro" id="IPR005560">
    <property type="entry name" value="Csp_YhjQ"/>
</dbReference>
<evidence type="ECO:0000313" key="1">
    <source>
        <dbReference type="EMBL" id="GEO41903.1"/>
    </source>
</evidence>
<name>A0A512DZI8_9PROT</name>
<protein>
    <submittedName>
        <fullName evidence="1">Ferredoxin</fullName>
    </submittedName>
</protein>
<dbReference type="RefSeq" id="WP_044434638.1">
    <property type="nucleotide sequence ID" value="NZ_BJYZ01000033.1"/>
</dbReference>
<reference evidence="1 2" key="1">
    <citation type="submission" date="2019-07" db="EMBL/GenBank/DDBJ databases">
        <title>Whole genome shotgun sequence of Skermanella aerolata NBRC 106429.</title>
        <authorList>
            <person name="Hosoyama A."/>
            <person name="Uohara A."/>
            <person name="Ohji S."/>
            <person name="Ichikawa N."/>
        </authorList>
    </citation>
    <scope>NUCLEOTIDE SEQUENCE [LARGE SCALE GENOMIC DNA]</scope>
    <source>
        <strain evidence="1 2">NBRC 106429</strain>
    </source>
</reference>
<dbReference type="PANTHER" id="PTHR37310">
    <property type="entry name" value="CYTOPLASMIC PROTEIN-RELATED"/>
    <property type="match status" value="1"/>
</dbReference>
<dbReference type="AlphaFoldDB" id="A0A512DZI8"/>
<sequence length="110" mass="11955">MAVSMDECIRNCTECHTICMKTVTHCLGVGGKHADQGHIRMLLDCAQICATSADFMTRGSPLHRLTCGACAEICQQCANDCERMAGGDQQMLQCVEMCRRCSASCRDMAA</sequence>
<dbReference type="PANTHER" id="PTHR37310:SF1">
    <property type="entry name" value="CYTOPLASMIC PROTEIN"/>
    <property type="match status" value="1"/>
</dbReference>
<comment type="caution">
    <text evidence="1">The sequence shown here is derived from an EMBL/GenBank/DDBJ whole genome shotgun (WGS) entry which is preliminary data.</text>
</comment>
<dbReference type="OrthoDB" id="5396211at2"/>
<dbReference type="Pfam" id="PF03860">
    <property type="entry name" value="Csp"/>
    <property type="match status" value="1"/>
</dbReference>
<gene>
    <name evidence="1" type="ORF">SAE02_60510</name>
</gene>
<organism evidence="1 2">
    <name type="scientific">Skermanella aerolata</name>
    <dbReference type="NCBI Taxonomy" id="393310"/>
    <lineage>
        <taxon>Bacteria</taxon>
        <taxon>Pseudomonadati</taxon>
        <taxon>Pseudomonadota</taxon>
        <taxon>Alphaproteobacteria</taxon>
        <taxon>Rhodospirillales</taxon>
        <taxon>Azospirillaceae</taxon>
        <taxon>Skermanella</taxon>
    </lineage>
</organism>
<proteinExistence type="predicted"/>
<dbReference type="Proteomes" id="UP000321523">
    <property type="component" value="Unassembled WGS sequence"/>
</dbReference>
<dbReference type="Gene3D" id="1.20.1270.360">
    <property type="match status" value="1"/>
</dbReference>
<accession>A0A512DZI8</accession>